<proteinExistence type="predicted"/>
<feature type="compositionally biased region" description="Polar residues" evidence="1">
    <location>
        <begin position="140"/>
        <end position="154"/>
    </location>
</feature>
<sequence length="170" mass="17616">MGNSLCRFYCCCFKAESTPQACRVDCCCLHMGGGHIGSNSRPEDVGETVVRKEKATLDLCCCGFKCNDAEVKHSHHPATQPAATMGAAGGKDGNVTKPASAAPPQAPAYNPAPPAGYGNMNTGQQPPMSAPQTGLPAQGSIPSTAQTGAFQTQPAKDGYEPVMGYPQVQK</sequence>
<dbReference type="EMBL" id="CAUYUE010000008">
    <property type="protein sequence ID" value="CAK0783120.1"/>
    <property type="molecule type" value="Genomic_DNA"/>
</dbReference>
<dbReference type="Proteomes" id="UP001314263">
    <property type="component" value="Unassembled WGS sequence"/>
</dbReference>
<protein>
    <submittedName>
        <fullName evidence="2">Uncharacterized protein</fullName>
    </submittedName>
</protein>
<feature type="compositionally biased region" description="Polar residues" evidence="1">
    <location>
        <begin position="119"/>
        <end position="132"/>
    </location>
</feature>
<reference evidence="2 3" key="1">
    <citation type="submission" date="2023-10" db="EMBL/GenBank/DDBJ databases">
        <authorList>
            <person name="Maclean D."/>
            <person name="Macfadyen A."/>
        </authorList>
    </citation>
    <scope>NUCLEOTIDE SEQUENCE [LARGE SCALE GENOMIC DNA]</scope>
</reference>
<evidence type="ECO:0000313" key="2">
    <source>
        <dbReference type="EMBL" id="CAK0783120.1"/>
    </source>
</evidence>
<feature type="region of interest" description="Disordered" evidence="1">
    <location>
        <begin position="77"/>
        <end position="170"/>
    </location>
</feature>
<organism evidence="2 3">
    <name type="scientific">Coccomyxa viridis</name>
    <dbReference type="NCBI Taxonomy" id="1274662"/>
    <lineage>
        <taxon>Eukaryota</taxon>
        <taxon>Viridiplantae</taxon>
        <taxon>Chlorophyta</taxon>
        <taxon>core chlorophytes</taxon>
        <taxon>Trebouxiophyceae</taxon>
        <taxon>Trebouxiophyceae incertae sedis</taxon>
        <taxon>Coccomyxaceae</taxon>
        <taxon>Coccomyxa</taxon>
    </lineage>
</organism>
<feature type="compositionally biased region" description="Pro residues" evidence="1">
    <location>
        <begin position="104"/>
        <end position="114"/>
    </location>
</feature>
<name>A0AAV1IA01_9CHLO</name>
<evidence type="ECO:0000256" key="1">
    <source>
        <dbReference type="SAM" id="MobiDB-lite"/>
    </source>
</evidence>
<evidence type="ECO:0000313" key="3">
    <source>
        <dbReference type="Proteomes" id="UP001314263"/>
    </source>
</evidence>
<keyword evidence="3" id="KW-1185">Reference proteome</keyword>
<gene>
    <name evidence="2" type="ORF">CVIRNUC_006315</name>
</gene>
<comment type="caution">
    <text evidence="2">The sequence shown here is derived from an EMBL/GenBank/DDBJ whole genome shotgun (WGS) entry which is preliminary data.</text>
</comment>
<dbReference type="AlphaFoldDB" id="A0AAV1IA01"/>
<accession>A0AAV1IA01</accession>